<dbReference type="CDD" id="cd08899">
    <property type="entry name" value="SRPBCC_CalC_Aha1-like_6"/>
    <property type="match status" value="1"/>
</dbReference>
<keyword evidence="4" id="KW-1185">Reference proteome</keyword>
<dbReference type="STRING" id="574375.AZF08_17835"/>
<dbReference type="EMBL" id="JOTM01000031">
    <property type="protein sequence ID" value="KEK22447.1"/>
    <property type="molecule type" value="Genomic_DNA"/>
</dbReference>
<dbReference type="InterPro" id="IPR013538">
    <property type="entry name" value="ASHA1/2-like_C"/>
</dbReference>
<evidence type="ECO:0000256" key="1">
    <source>
        <dbReference type="ARBA" id="ARBA00006817"/>
    </source>
</evidence>
<comment type="similarity">
    <text evidence="1">Belongs to the AHA1 family.</text>
</comment>
<organism evidence="3 4">
    <name type="scientific">Bacillus gaemokensis</name>
    <dbReference type="NCBI Taxonomy" id="574375"/>
    <lineage>
        <taxon>Bacteria</taxon>
        <taxon>Bacillati</taxon>
        <taxon>Bacillota</taxon>
        <taxon>Bacilli</taxon>
        <taxon>Bacillales</taxon>
        <taxon>Bacillaceae</taxon>
        <taxon>Bacillus</taxon>
        <taxon>Bacillus cereus group</taxon>
    </lineage>
</organism>
<dbReference type="AlphaFoldDB" id="A0A073K7P0"/>
<protein>
    <recommendedName>
        <fullName evidence="2">Activator of Hsp90 ATPase homologue 1/2-like C-terminal domain-containing protein</fullName>
    </recommendedName>
</protein>
<evidence type="ECO:0000259" key="2">
    <source>
        <dbReference type="Pfam" id="PF08327"/>
    </source>
</evidence>
<dbReference type="Proteomes" id="UP000027778">
    <property type="component" value="Unassembled WGS sequence"/>
</dbReference>
<dbReference type="eggNOG" id="COG3832">
    <property type="taxonomic scope" value="Bacteria"/>
</dbReference>
<proteinExistence type="inferred from homology"/>
<sequence>MLAIIEKKDNGYAAQFNRSLNYSVEQVWAILTENDKLAKWMPNLQVEELRTGGIIKFDMMDDSGTFIDMPILDCHVNSVLEFTWGDDRVRFELYRESEGCLLLLKEFIHSITDHTPKDLAGWHVCLDVLSALLDGEYMDFPKKEWEQWYERYKVCVNKIIK</sequence>
<dbReference type="Gene3D" id="3.30.530.20">
    <property type="match status" value="1"/>
</dbReference>
<comment type="caution">
    <text evidence="3">The sequence shown here is derived from an EMBL/GenBank/DDBJ whole genome shotgun (WGS) entry which is preliminary data.</text>
</comment>
<name>A0A073K7P0_9BACI</name>
<feature type="domain" description="Activator of Hsp90 ATPase homologue 1/2-like C-terminal" evidence="2">
    <location>
        <begin position="22"/>
        <end position="133"/>
    </location>
</feature>
<dbReference type="InterPro" id="IPR023393">
    <property type="entry name" value="START-like_dom_sf"/>
</dbReference>
<dbReference type="OrthoDB" id="9803476at2"/>
<dbReference type="RefSeq" id="WP_033677494.1">
    <property type="nucleotide sequence ID" value="NZ_JOTM01000031.1"/>
</dbReference>
<evidence type="ECO:0000313" key="3">
    <source>
        <dbReference type="EMBL" id="KEK22447.1"/>
    </source>
</evidence>
<gene>
    <name evidence="3" type="ORF">BAGA_19415</name>
</gene>
<evidence type="ECO:0000313" key="4">
    <source>
        <dbReference type="Proteomes" id="UP000027778"/>
    </source>
</evidence>
<dbReference type="SUPFAM" id="SSF55961">
    <property type="entry name" value="Bet v1-like"/>
    <property type="match status" value="1"/>
</dbReference>
<dbReference type="Pfam" id="PF08327">
    <property type="entry name" value="AHSA1"/>
    <property type="match status" value="1"/>
</dbReference>
<reference evidence="3 4" key="1">
    <citation type="submission" date="2014-06" db="EMBL/GenBank/DDBJ databases">
        <title>Draft genome sequence of Bacillus gaemokensis JCM 15801 (MCCC 1A00707).</title>
        <authorList>
            <person name="Lai Q."/>
            <person name="Liu Y."/>
            <person name="Shao Z."/>
        </authorList>
    </citation>
    <scope>NUCLEOTIDE SEQUENCE [LARGE SCALE GENOMIC DNA]</scope>
    <source>
        <strain evidence="3 4">JCM 15801</strain>
    </source>
</reference>
<accession>A0A073K7P0</accession>